<keyword evidence="5" id="KW-0350">Heme biosynthesis</keyword>
<reference evidence="12" key="1">
    <citation type="submission" date="2021-01" db="EMBL/GenBank/DDBJ databases">
        <title>Draft genomes of Rhodovulum sulfidophilum.</title>
        <authorList>
            <person name="Guzman M.S."/>
        </authorList>
    </citation>
    <scope>NUCLEOTIDE SEQUENCE [LARGE SCALE GENOMIC DNA]</scope>
    <source>
        <strain evidence="12">AB19</strain>
    </source>
</reference>
<dbReference type="NCBIfam" id="NF006762">
    <property type="entry name" value="PRK09283.1"/>
    <property type="match status" value="1"/>
</dbReference>
<accession>A0ABS1RGK7</accession>
<comment type="catalytic activity">
    <reaction evidence="8 9">
        <text>2 5-aminolevulinate = porphobilinogen + 2 H2O + H(+)</text>
        <dbReference type="Rhea" id="RHEA:24064"/>
        <dbReference type="ChEBI" id="CHEBI:15377"/>
        <dbReference type="ChEBI" id="CHEBI:15378"/>
        <dbReference type="ChEBI" id="CHEBI:58126"/>
        <dbReference type="ChEBI" id="CHEBI:356416"/>
        <dbReference type="EC" id="4.2.1.24"/>
    </reaction>
</comment>
<dbReference type="EC" id="4.2.1.24" evidence="3 9"/>
<dbReference type="PIRSF" id="PIRSF001415">
    <property type="entry name" value="Porphbilin_synth"/>
    <property type="match status" value="1"/>
</dbReference>
<comment type="similarity">
    <text evidence="2 10">Belongs to the ALAD family.</text>
</comment>
<dbReference type="Gene3D" id="3.20.20.70">
    <property type="entry name" value="Aldolase class I"/>
    <property type="match status" value="1"/>
</dbReference>
<evidence type="ECO:0000256" key="6">
    <source>
        <dbReference type="ARBA" id="ARBA00023239"/>
    </source>
</evidence>
<dbReference type="SUPFAM" id="SSF51569">
    <property type="entry name" value="Aldolase"/>
    <property type="match status" value="1"/>
</dbReference>
<comment type="caution">
    <text evidence="11">The sequence shown here is derived from an EMBL/GenBank/DDBJ whole genome shotgun (WGS) entry which is preliminary data.</text>
</comment>
<dbReference type="PRINTS" id="PR00144">
    <property type="entry name" value="DALDHYDRTASE"/>
</dbReference>
<protein>
    <recommendedName>
        <fullName evidence="4 9">Delta-aminolevulinic acid dehydratase</fullName>
        <ecNumber evidence="3 9">4.2.1.24</ecNumber>
    </recommendedName>
</protein>
<evidence type="ECO:0000256" key="9">
    <source>
        <dbReference type="RuleBase" id="RU000515"/>
    </source>
</evidence>
<evidence type="ECO:0000313" key="11">
    <source>
        <dbReference type="EMBL" id="MBL3578793.1"/>
    </source>
</evidence>
<name>A0ABS1RGK7_9RHOB</name>
<gene>
    <name evidence="11" type="primary">hemB</name>
    <name evidence="11" type="ORF">JMJ92_11605</name>
</gene>
<dbReference type="InterPro" id="IPR001731">
    <property type="entry name" value="ALAD"/>
</dbReference>
<dbReference type="PANTHER" id="PTHR11458:SF0">
    <property type="entry name" value="DELTA-AMINOLEVULINIC ACID DEHYDRATASE"/>
    <property type="match status" value="1"/>
</dbReference>
<dbReference type="SMART" id="SM01004">
    <property type="entry name" value="ALAD"/>
    <property type="match status" value="1"/>
</dbReference>
<dbReference type="Proteomes" id="UP000635853">
    <property type="component" value="Unassembled WGS sequence"/>
</dbReference>
<evidence type="ECO:0000256" key="2">
    <source>
        <dbReference type="ARBA" id="ARBA00008055"/>
    </source>
</evidence>
<dbReference type="GO" id="GO:0004655">
    <property type="term" value="F:porphobilinogen synthase activity"/>
    <property type="evidence" value="ECO:0007669"/>
    <property type="project" value="UniProtKB-EC"/>
</dbReference>
<evidence type="ECO:0000256" key="1">
    <source>
        <dbReference type="ARBA" id="ARBA00004694"/>
    </source>
</evidence>
<keyword evidence="7 9" id="KW-0627">Porphyrin biosynthesis</keyword>
<evidence type="ECO:0000256" key="8">
    <source>
        <dbReference type="ARBA" id="ARBA00047651"/>
    </source>
</evidence>
<comment type="pathway">
    <text evidence="1">Porphyrin-containing compound metabolism; protoporphyrin-IX biosynthesis; coproporphyrinogen-III from 5-aminolevulinate: step 1/4.</text>
</comment>
<dbReference type="RefSeq" id="WP_075786395.1">
    <property type="nucleotide sequence ID" value="NZ_JAESIL010000044.1"/>
</dbReference>
<dbReference type="InterPro" id="IPR030656">
    <property type="entry name" value="ALAD_AS"/>
</dbReference>
<dbReference type="Pfam" id="PF00490">
    <property type="entry name" value="ALAD"/>
    <property type="match status" value="1"/>
</dbReference>
<evidence type="ECO:0000256" key="10">
    <source>
        <dbReference type="RuleBase" id="RU004161"/>
    </source>
</evidence>
<keyword evidence="12" id="KW-1185">Reference proteome</keyword>
<comment type="subunit">
    <text evidence="9">Homooctamer.</text>
</comment>
<evidence type="ECO:0000256" key="4">
    <source>
        <dbReference type="ARBA" id="ARBA00020771"/>
    </source>
</evidence>
<evidence type="ECO:0000256" key="3">
    <source>
        <dbReference type="ARBA" id="ARBA00012053"/>
    </source>
</evidence>
<dbReference type="EMBL" id="JAESIL010000044">
    <property type="protein sequence ID" value="MBL3578793.1"/>
    <property type="molecule type" value="Genomic_DNA"/>
</dbReference>
<evidence type="ECO:0000256" key="5">
    <source>
        <dbReference type="ARBA" id="ARBA00023133"/>
    </source>
</evidence>
<sequence length="333" mass="36174">MRPTVAPFPTTRLRRTRRTAALRALTSETTLSVGDLIWPIFVRAGEGVEEPVPSMPGVMRRSVDLSVAAVKEAAALGIPAVCIFPYTDVSLKTELCEEAWNPDNLSNRLIRAIKADVPEIAVMTDIALDPYNSNGHDGIVRDGVIVNDETVEALVKMALAQAEAGADILGPSDMMDGRIGAIRKALEENGHQDVTIMSYSAKYASAFYGPFRDAVGASGALTGDKKTYQMDPANSDEAVRLIERDLMEGADMVMVKPGMPYLDICRRVKTEFGVPTYAYQVSGEYAMLMAAIQNGWLDHDKVMMESLMAFKRAGCDGILTYFAPAAAKILNAR</sequence>
<organism evidence="11 12">
    <name type="scientific">Rhodovulum visakhapatnamense</name>
    <dbReference type="NCBI Taxonomy" id="364297"/>
    <lineage>
        <taxon>Bacteria</taxon>
        <taxon>Pseudomonadati</taxon>
        <taxon>Pseudomonadota</taxon>
        <taxon>Alphaproteobacteria</taxon>
        <taxon>Rhodobacterales</taxon>
        <taxon>Paracoccaceae</taxon>
        <taxon>Rhodovulum</taxon>
    </lineage>
</organism>
<dbReference type="PANTHER" id="PTHR11458">
    <property type="entry name" value="DELTA-AMINOLEVULINIC ACID DEHYDRATASE"/>
    <property type="match status" value="1"/>
</dbReference>
<dbReference type="InterPro" id="IPR013785">
    <property type="entry name" value="Aldolase_TIM"/>
</dbReference>
<keyword evidence="6 9" id="KW-0456">Lyase</keyword>
<dbReference type="PROSITE" id="PS00169">
    <property type="entry name" value="D_ALA_DEHYDRATASE"/>
    <property type="match status" value="1"/>
</dbReference>
<evidence type="ECO:0000313" key="12">
    <source>
        <dbReference type="Proteomes" id="UP000635853"/>
    </source>
</evidence>
<dbReference type="CDD" id="cd04823">
    <property type="entry name" value="ALAD_PBGS_aspartate_rich"/>
    <property type="match status" value="1"/>
</dbReference>
<evidence type="ECO:0000256" key="7">
    <source>
        <dbReference type="ARBA" id="ARBA00023244"/>
    </source>
</evidence>
<proteinExistence type="inferred from homology"/>